<keyword evidence="5 8" id="KW-0442">Lipid degradation</keyword>
<feature type="domain" description="PNPLA" evidence="10">
    <location>
        <begin position="703"/>
        <end position="916"/>
    </location>
</feature>
<evidence type="ECO:0000256" key="1">
    <source>
        <dbReference type="ARBA" id="ARBA00022723"/>
    </source>
</evidence>
<keyword evidence="1" id="KW-0479">Metal-binding</keyword>
<dbReference type="EMBL" id="ML976772">
    <property type="protein sequence ID" value="KAF1965009.1"/>
    <property type="molecule type" value="Genomic_DNA"/>
</dbReference>
<dbReference type="GO" id="GO:0047499">
    <property type="term" value="F:calcium-independent phospholipase A2 activity"/>
    <property type="evidence" value="ECO:0007669"/>
    <property type="project" value="TreeGrafter"/>
</dbReference>
<gene>
    <name evidence="11" type="ORF">BU23DRAFT_629361</name>
</gene>
<dbReference type="InterPro" id="IPR002641">
    <property type="entry name" value="PNPLA_dom"/>
</dbReference>
<name>A0A6A5UM65_9PLEO</name>
<dbReference type="OrthoDB" id="194358at2759"/>
<feature type="active site" description="Proton acceptor" evidence="8">
    <location>
        <position position="903"/>
    </location>
</feature>
<dbReference type="GO" id="GO:0046486">
    <property type="term" value="P:glycerolipid metabolic process"/>
    <property type="evidence" value="ECO:0007669"/>
    <property type="project" value="UniProtKB-ARBA"/>
</dbReference>
<evidence type="ECO:0000313" key="12">
    <source>
        <dbReference type="Proteomes" id="UP000800036"/>
    </source>
</evidence>
<dbReference type="GO" id="GO:0016020">
    <property type="term" value="C:membrane"/>
    <property type="evidence" value="ECO:0007669"/>
    <property type="project" value="TreeGrafter"/>
</dbReference>
<dbReference type="PANTHER" id="PTHR24185">
    <property type="entry name" value="CALCIUM-INDEPENDENT PHOSPHOLIPASE A2-GAMMA"/>
    <property type="match status" value="1"/>
</dbReference>
<dbReference type="PROSITE" id="PS50089">
    <property type="entry name" value="ZF_RING_2"/>
    <property type="match status" value="1"/>
</dbReference>
<proteinExistence type="predicted"/>
<keyword evidence="2 7" id="KW-0863">Zinc-finger</keyword>
<evidence type="ECO:0000256" key="5">
    <source>
        <dbReference type="ARBA" id="ARBA00022963"/>
    </source>
</evidence>
<accession>A0A6A5UM65</accession>
<dbReference type="GO" id="GO:0019369">
    <property type="term" value="P:arachidonate metabolic process"/>
    <property type="evidence" value="ECO:0007669"/>
    <property type="project" value="TreeGrafter"/>
</dbReference>
<evidence type="ECO:0000313" key="11">
    <source>
        <dbReference type="EMBL" id="KAF1965009.1"/>
    </source>
</evidence>
<dbReference type="InterPro" id="IPR017907">
    <property type="entry name" value="Znf_RING_CS"/>
</dbReference>
<dbReference type="CDD" id="cd07199">
    <property type="entry name" value="Pat17_PNPLA8_PNPLA9_like"/>
    <property type="match status" value="1"/>
</dbReference>
<keyword evidence="6 8" id="KW-0443">Lipid metabolism</keyword>
<feature type="short sequence motif" description="DGA/G" evidence="8">
    <location>
        <begin position="903"/>
        <end position="905"/>
    </location>
</feature>
<dbReference type="CDD" id="cd19757">
    <property type="entry name" value="Bbox1"/>
    <property type="match status" value="1"/>
</dbReference>
<keyword evidence="12" id="KW-1185">Reference proteome</keyword>
<dbReference type="SUPFAM" id="SSF52151">
    <property type="entry name" value="FabD/lysophospholipase-like"/>
    <property type="match status" value="1"/>
</dbReference>
<dbReference type="InterPro" id="IPR027417">
    <property type="entry name" value="P-loop_NTPase"/>
</dbReference>
<reference evidence="11" key="1">
    <citation type="journal article" date="2020" name="Stud. Mycol.">
        <title>101 Dothideomycetes genomes: a test case for predicting lifestyles and emergence of pathogens.</title>
        <authorList>
            <person name="Haridas S."/>
            <person name="Albert R."/>
            <person name="Binder M."/>
            <person name="Bloem J."/>
            <person name="Labutti K."/>
            <person name="Salamov A."/>
            <person name="Andreopoulos B."/>
            <person name="Baker S."/>
            <person name="Barry K."/>
            <person name="Bills G."/>
            <person name="Bluhm B."/>
            <person name="Cannon C."/>
            <person name="Castanera R."/>
            <person name="Culley D."/>
            <person name="Daum C."/>
            <person name="Ezra D."/>
            <person name="Gonzalez J."/>
            <person name="Henrissat B."/>
            <person name="Kuo A."/>
            <person name="Liang C."/>
            <person name="Lipzen A."/>
            <person name="Lutzoni F."/>
            <person name="Magnuson J."/>
            <person name="Mondo S."/>
            <person name="Nolan M."/>
            <person name="Ohm R."/>
            <person name="Pangilinan J."/>
            <person name="Park H.-J."/>
            <person name="Ramirez L."/>
            <person name="Alfaro M."/>
            <person name="Sun H."/>
            <person name="Tritt A."/>
            <person name="Yoshinaga Y."/>
            <person name="Zwiers L.-H."/>
            <person name="Turgeon B."/>
            <person name="Goodwin S."/>
            <person name="Spatafora J."/>
            <person name="Crous P."/>
            <person name="Grigoriev I."/>
        </authorList>
    </citation>
    <scope>NUCLEOTIDE SEQUENCE</scope>
    <source>
        <strain evidence="11">CBS 107.79</strain>
    </source>
</reference>
<evidence type="ECO:0000259" key="10">
    <source>
        <dbReference type="PROSITE" id="PS51635"/>
    </source>
</evidence>
<dbReference type="AlphaFoldDB" id="A0A6A5UM65"/>
<feature type="active site" description="Nucleophile" evidence="8">
    <location>
        <position position="743"/>
    </location>
</feature>
<evidence type="ECO:0000256" key="6">
    <source>
        <dbReference type="ARBA" id="ARBA00023098"/>
    </source>
</evidence>
<dbReference type="PROSITE" id="PS00518">
    <property type="entry name" value="ZF_RING_1"/>
    <property type="match status" value="1"/>
</dbReference>
<dbReference type="InterPro" id="IPR001841">
    <property type="entry name" value="Znf_RING"/>
</dbReference>
<organism evidence="11 12">
    <name type="scientific">Bimuria novae-zelandiae CBS 107.79</name>
    <dbReference type="NCBI Taxonomy" id="1447943"/>
    <lineage>
        <taxon>Eukaryota</taxon>
        <taxon>Fungi</taxon>
        <taxon>Dikarya</taxon>
        <taxon>Ascomycota</taxon>
        <taxon>Pezizomycotina</taxon>
        <taxon>Dothideomycetes</taxon>
        <taxon>Pleosporomycetidae</taxon>
        <taxon>Pleosporales</taxon>
        <taxon>Massarineae</taxon>
        <taxon>Didymosphaeriaceae</taxon>
        <taxon>Bimuria</taxon>
    </lineage>
</organism>
<dbReference type="Gene3D" id="3.40.1090.10">
    <property type="entry name" value="Cytosolic phospholipase A2 catalytic domain"/>
    <property type="match status" value="1"/>
</dbReference>
<keyword evidence="4" id="KW-0862">Zinc</keyword>
<evidence type="ECO:0000259" key="9">
    <source>
        <dbReference type="PROSITE" id="PS50089"/>
    </source>
</evidence>
<dbReference type="Pfam" id="PF01734">
    <property type="entry name" value="Patatin"/>
    <property type="match status" value="1"/>
</dbReference>
<dbReference type="PROSITE" id="PS51635">
    <property type="entry name" value="PNPLA"/>
    <property type="match status" value="1"/>
</dbReference>
<dbReference type="InterPro" id="IPR016035">
    <property type="entry name" value="Acyl_Trfase/lysoPLipase"/>
</dbReference>
<feature type="domain" description="RING-type" evidence="9">
    <location>
        <begin position="629"/>
        <end position="678"/>
    </location>
</feature>
<dbReference type="SUPFAM" id="SSF52540">
    <property type="entry name" value="P-loop containing nucleoside triphosphate hydrolases"/>
    <property type="match status" value="1"/>
</dbReference>
<keyword evidence="3 8" id="KW-0378">Hydrolase</keyword>
<dbReference type="PANTHER" id="PTHR24185:SF1">
    <property type="entry name" value="CALCIUM-INDEPENDENT PHOSPHOLIPASE A2-GAMMA"/>
    <property type="match status" value="1"/>
</dbReference>
<evidence type="ECO:0000256" key="8">
    <source>
        <dbReference type="PROSITE-ProRule" id="PRU01161"/>
    </source>
</evidence>
<evidence type="ECO:0000256" key="2">
    <source>
        <dbReference type="ARBA" id="ARBA00022771"/>
    </source>
</evidence>
<dbReference type="GO" id="GO:0008270">
    <property type="term" value="F:zinc ion binding"/>
    <property type="evidence" value="ECO:0007669"/>
    <property type="project" value="UniProtKB-KW"/>
</dbReference>
<evidence type="ECO:0000256" key="7">
    <source>
        <dbReference type="PROSITE-ProRule" id="PRU00175"/>
    </source>
</evidence>
<evidence type="ECO:0000256" key="3">
    <source>
        <dbReference type="ARBA" id="ARBA00022801"/>
    </source>
</evidence>
<evidence type="ECO:0000256" key="4">
    <source>
        <dbReference type="ARBA" id="ARBA00022833"/>
    </source>
</evidence>
<dbReference type="Proteomes" id="UP000800036">
    <property type="component" value="Unassembled WGS sequence"/>
</dbReference>
<protein>
    <submittedName>
        <fullName evidence="11">FabD/lysophospholipase-like protein</fullName>
    </submittedName>
</protein>
<dbReference type="GO" id="GO:0016042">
    <property type="term" value="P:lipid catabolic process"/>
    <property type="evidence" value="ECO:0007669"/>
    <property type="project" value="UniProtKB-UniRule"/>
</dbReference>
<feature type="short sequence motif" description="GXSXG" evidence="8">
    <location>
        <begin position="741"/>
        <end position="745"/>
    </location>
</feature>
<comment type="caution">
    <text evidence="8">Lacks conserved residue(s) required for the propagation of feature annotation.</text>
</comment>
<sequence length="1069" mass="121786">MSPELPQRCEETHCNLVAEWYCVDCAIYFCDNCWTWFPAHAAGRTGRDKKPHEKTQYRTFKRLDAILDPSYAPGTLEELRRQDLDSTWFGIRRDDQGHMLVDYDAYSTLMGGVYGRSGPTFPQLVSFVGQTNAGKSTLIKMLIQLKEDTEMDESGPSFPSPIVGAPGSKLPTSADVHLYADPSTYRSSKPILYADCEGLEGGSKLPVGAVENILSQHKSIPYARWTPGRKTRLEWAKSPETNKREFVVGQLYPRILYTFSSVVVFVLQNAKTFESTALRLLLEWGAASLERSVNQPALPHAIIALNSTDTGLRDSEWVSKNARQSLLDSAKDCLDLDPYFSELARQWRQKGKQIRQPSDLLHCYYSTFQVVPIPVKGRYQLLNDQIEVLHASINSALQLSFKAKQRARMLSDSDELNIYFQSAFEHFSHRQGLNTPFNFVEVSLKVNPIPNNFAEHLLQLAVVVKTRWSRRESEWIFERLSDMVASSVMLDCVRHRKGIPGDLFDQYQLFFQSALIMFGEFHVPCEFRTPRGRCINMASAHAKGHQNLGGEIFAGNFVSSFNADNYLMTWRNNIKDAIQSIHKKLQGRIDRDRGSATEEEHFLPLHNKVMDDLYRQIGDADKYQSSSTCFCCLMRVPYHALPCGHALCTLCVRAYGHPMNKQRGNRFVFTMDFCPLHEQQTRSKWQGPFVVRFKPDHAGVRILCLDGGGVRAIVQLQILLMIQQQFRNQIPIQAFFDLILGTSSGGIVALAMAVKGWELHKCMDLLKRLYRKVFVPRDSMMSSMKYFITMKVPTKYKTTPMRKALEQEFGESETLFGHRIRDNANQAKVAVTATDTAIRRVIVIANYGRNESTQNGRRRRRWDFPRPNDPTDELKIWEAAVATMSSTLFKPFFHRPTKRTYLDGALYHNSPTKVANRERKLIWPDVANKHPDLFLSLGTGQNGSEIGRKLSQSTRSTSSRRYVSDNMDNILDAELAWQDFLEESAGDQISRYIRINPSISHEPPKHDEVDQMERLQEEMWAALSKPLIKSQVEHVTHTLVASSFYCERSTVRGGGGDKPVFCSGKSNYS</sequence>